<dbReference type="Proteomes" id="UP000821837">
    <property type="component" value="Chromosome 11"/>
</dbReference>
<comment type="caution">
    <text evidence="11">The sequence shown here is derived from an EMBL/GenBank/DDBJ whole genome shotgun (WGS) entry which is preliminary data.</text>
</comment>
<dbReference type="GO" id="GO:0046872">
    <property type="term" value="F:metal ion binding"/>
    <property type="evidence" value="ECO:0007669"/>
    <property type="project" value="UniProtKB-KW"/>
</dbReference>
<accession>A0A9D4Q8W9</accession>
<dbReference type="Pfam" id="PF05649">
    <property type="entry name" value="Peptidase_M13_N"/>
    <property type="match status" value="1"/>
</dbReference>
<gene>
    <name evidence="11" type="ORF">HPB52_005941</name>
</gene>
<dbReference type="GO" id="GO:0004222">
    <property type="term" value="F:metalloendopeptidase activity"/>
    <property type="evidence" value="ECO:0007669"/>
    <property type="project" value="InterPro"/>
</dbReference>
<evidence type="ECO:0000259" key="9">
    <source>
        <dbReference type="Pfam" id="PF01431"/>
    </source>
</evidence>
<keyword evidence="8" id="KW-0472">Membrane</keyword>
<keyword evidence="12" id="KW-1185">Reference proteome</keyword>
<organism evidence="11 12">
    <name type="scientific">Rhipicephalus sanguineus</name>
    <name type="common">Brown dog tick</name>
    <name type="synonym">Ixodes sanguineus</name>
    <dbReference type="NCBI Taxonomy" id="34632"/>
    <lineage>
        <taxon>Eukaryota</taxon>
        <taxon>Metazoa</taxon>
        <taxon>Ecdysozoa</taxon>
        <taxon>Arthropoda</taxon>
        <taxon>Chelicerata</taxon>
        <taxon>Arachnida</taxon>
        <taxon>Acari</taxon>
        <taxon>Parasitiformes</taxon>
        <taxon>Ixodida</taxon>
        <taxon>Ixodoidea</taxon>
        <taxon>Ixodidae</taxon>
        <taxon>Rhipicephalinae</taxon>
        <taxon>Rhipicephalus</taxon>
        <taxon>Rhipicephalus</taxon>
    </lineage>
</organism>
<protein>
    <submittedName>
        <fullName evidence="11">Uncharacterized protein</fullName>
    </submittedName>
</protein>
<dbReference type="PANTHER" id="PTHR11733:SF241">
    <property type="entry name" value="GH26575P-RELATED"/>
    <property type="match status" value="1"/>
</dbReference>
<dbReference type="GO" id="GO:0005886">
    <property type="term" value="C:plasma membrane"/>
    <property type="evidence" value="ECO:0007669"/>
    <property type="project" value="TreeGrafter"/>
</dbReference>
<dbReference type="VEuPathDB" id="VectorBase:RSAN_053258"/>
<dbReference type="Gene3D" id="3.40.390.10">
    <property type="entry name" value="Collagenase (Catalytic Domain)"/>
    <property type="match status" value="2"/>
</dbReference>
<comment type="similarity">
    <text evidence="2">Belongs to the peptidase M13 family.</text>
</comment>
<evidence type="ECO:0000259" key="10">
    <source>
        <dbReference type="Pfam" id="PF05649"/>
    </source>
</evidence>
<evidence type="ECO:0000256" key="8">
    <source>
        <dbReference type="SAM" id="Phobius"/>
    </source>
</evidence>
<dbReference type="InterPro" id="IPR008753">
    <property type="entry name" value="Peptidase_M13_N"/>
</dbReference>
<feature type="transmembrane region" description="Helical" evidence="8">
    <location>
        <begin position="88"/>
        <end position="112"/>
    </location>
</feature>
<evidence type="ECO:0000256" key="3">
    <source>
        <dbReference type="ARBA" id="ARBA00022670"/>
    </source>
</evidence>
<evidence type="ECO:0000256" key="2">
    <source>
        <dbReference type="ARBA" id="ARBA00007357"/>
    </source>
</evidence>
<keyword evidence="7" id="KW-0482">Metalloprotease</keyword>
<reference evidence="11" key="1">
    <citation type="journal article" date="2020" name="Cell">
        <title>Large-Scale Comparative Analyses of Tick Genomes Elucidate Their Genetic Diversity and Vector Capacities.</title>
        <authorList>
            <consortium name="Tick Genome and Microbiome Consortium (TIGMIC)"/>
            <person name="Jia N."/>
            <person name="Wang J."/>
            <person name="Shi W."/>
            <person name="Du L."/>
            <person name="Sun Y."/>
            <person name="Zhan W."/>
            <person name="Jiang J.F."/>
            <person name="Wang Q."/>
            <person name="Zhang B."/>
            <person name="Ji P."/>
            <person name="Bell-Sakyi L."/>
            <person name="Cui X.M."/>
            <person name="Yuan T.T."/>
            <person name="Jiang B.G."/>
            <person name="Yang W.F."/>
            <person name="Lam T.T."/>
            <person name="Chang Q.C."/>
            <person name="Ding S.J."/>
            <person name="Wang X.J."/>
            <person name="Zhu J.G."/>
            <person name="Ruan X.D."/>
            <person name="Zhao L."/>
            <person name="Wei J.T."/>
            <person name="Ye R.Z."/>
            <person name="Que T.C."/>
            <person name="Du C.H."/>
            <person name="Zhou Y.H."/>
            <person name="Cheng J.X."/>
            <person name="Dai P.F."/>
            <person name="Guo W.B."/>
            <person name="Han X.H."/>
            <person name="Huang E.J."/>
            <person name="Li L.F."/>
            <person name="Wei W."/>
            <person name="Gao Y.C."/>
            <person name="Liu J.Z."/>
            <person name="Shao H.Z."/>
            <person name="Wang X."/>
            <person name="Wang C.C."/>
            <person name="Yang T.C."/>
            <person name="Huo Q.B."/>
            <person name="Li W."/>
            <person name="Chen H.Y."/>
            <person name="Chen S.E."/>
            <person name="Zhou L.G."/>
            <person name="Ni X.B."/>
            <person name="Tian J.H."/>
            <person name="Sheng Y."/>
            <person name="Liu T."/>
            <person name="Pan Y.S."/>
            <person name="Xia L.Y."/>
            <person name="Li J."/>
            <person name="Zhao F."/>
            <person name="Cao W.C."/>
        </authorList>
    </citation>
    <scope>NUCLEOTIDE SEQUENCE</scope>
    <source>
        <strain evidence="11">Rsan-2018</strain>
    </source>
</reference>
<proteinExistence type="inferred from homology"/>
<dbReference type="SUPFAM" id="SSF55486">
    <property type="entry name" value="Metalloproteases ('zincins'), catalytic domain"/>
    <property type="match status" value="1"/>
</dbReference>
<sequence>MPVKKKPRPKAQGRHPALRFLDLRGNPGVMSSESSEELAVIRAARMGSAAAPRRYHPAPPAVVDDPMIGGPVIVGRERGGSSGGHATTVLYFLTASAIFVSVVSLLVGLMPWRLFGLGGSRDLYGGQSLAADDRDADGKAPAVIRPYRHPGHDGDGETRVCATVACEKEGSALFRQLEFHQEPCDDFYAYVCKRWETAHKLPYGAARLSIDDTLLDEYELMLADIIQRGRPGYEAVKDIFLRCEYPRKGDTHWLDVLAKMGLRPFPVVLKPGTTLDQVVKDLMTIGIQPLFSLSVERSVENPEQSYLLIGQPALLMGPLRLGLDIEYSYLDDALSGFISEISELNHTARSNVLKVERFLSASMDRHQIEGSGLNDELVDVTEQFPKLAKRIRTIVADAFGTDLSKRPLKTYSLKYLHALESGDLTANIGEYLNYLAFRTAVEIAADNEIDLGDLMAVSYSRYAGYPAPRPITRRRLCIRMMNRFEPTLIMHMSMDTTATRLGGKASFNSLLDLLETVLNETLYAQTEFDKDFRDSLVESVAAINWEPIVPDAVTSHNELFRRLVSIYETASGSKRVIESYMALSTMFRYRDFAQKDLDKWVGWRGGMLSTYAHLDAPFLKLEVPFPVFDFLRDPDASMERFQIPRVGVRVFYALYHGIYHLAYNYGAGKKPTHFVAKLHALMDCLGRQYGKLRWTESRRRIGRNSYYSNLLDFLALEPTYQAFLRYADRASRDERLPKLENLTPRQLFFVEYARNFCEVNNATFLDRVLDEGAKAPGWYRVNGPLRNFRPFADAFMCKPNSFMNPLHRCALK</sequence>
<dbReference type="InterPro" id="IPR018497">
    <property type="entry name" value="Peptidase_M13_C"/>
</dbReference>
<keyword evidence="4" id="KW-0479">Metal-binding</keyword>
<dbReference type="Pfam" id="PF01431">
    <property type="entry name" value="Peptidase_M13"/>
    <property type="match status" value="1"/>
</dbReference>
<feature type="domain" description="Peptidase M13 C-terminal" evidence="9">
    <location>
        <begin position="684"/>
        <end position="810"/>
    </location>
</feature>
<evidence type="ECO:0000256" key="7">
    <source>
        <dbReference type="ARBA" id="ARBA00023049"/>
    </source>
</evidence>
<dbReference type="Gene3D" id="1.10.1380.10">
    <property type="entry name" value="Neutral endopeptidase , domain2"/>
    <property type="match status" value="1"/>
</dbReference>
<evidence type="ECO:0000256" key="4">
    <source>
        <dbReference type="ARBA" id="ARBA00022723"/>
    </source>
</evidence>
<dbReference type="EMBL" id="JABSTV010001247">
    <property type="protein sequence ID" value="KAH7972055.1"/>
    <property type="molecule type" value="Genomic_DNA"/>
</dbReference>
<dbReference type="PROSITE" id="PS51885">
    <property type="entry name" value="NEPRILYSIN"/>
    <property type="match status" value="1"/>
</dbReference>
<comment type="cofactor">
    <cofactor evidence="1">
        <name>Zn(2+)</name>
        <dbReference type="ChEBI" id="CHEBI:29105"/>
    </cofactor>
</comment>
<evidence type="ECO:0000256" key="6">
    <source>
        <dbReference type="ARBA" id="ARBA00022833"/>
    </source>
</evidence>
<dbReference type="InterPro" id="IPR042089">
    <property type="entry name" value="Peptidase_M13_dom_2"/>
</dbReference>
<dbReference type="GO" id="GO:0016485">
    <property type="term" value="P:protein processing"/>
    <property type="evidence" value="ECO:0007669"/>
    <property type="project" value="TreeGrafter"/>
</dbReference>
<keyword evidence="5" id="KW-0378">Hydrolase</keyword>
<dbReference type="PANTHER" id="PTHR11733">
    <property type="entry name" value="ZINC METALLOPROTEASE FAMILY M13 NEPRILYSIN-RELATED"/>
    <property type="match status" value="1"/>
</dbReference>
<evidence type="ECO:0000313" key="12">
    <source>
        <dbReference type="Proteomes" id="UP000821837"/>
    </source>
</evidence>
<keyword evidence="8" id="KW-0812">Transmembrane</keyword>
<keyword evidence="8" id="KW-1133">Transmembrane helix</keyword>
<evidence type="ECO:0000256" key="5">
    <source>
        <dbReference type="ARBA" id="ARBA00022801"/>
    </source>
</evidence>
<dbReference type="InterPro" id="IPR000718">
    <property type="entry name" value="Peptidase_M13"/>
</dbReference>
<feature type="domain" description="Peptidase M13 N-terminal" evidence="10">
    <location>
        <begin position="183"/>
        <end position="535"/>
    </location>
</feature>
<dbReference type="InterPro" id="IPR024079">
    <property type="entry name" value="MetalloPept_cat_dom_sf"/>
</dbReference>
<keyword evidence="3" id="KW-0645">Protease</keyword>
<evidence type="ECO:0000256" key="1">
    <source>
        <dbReference type="ARBA" id="ARBA00001947"/>
    </source>
</evidence>
<dbReference type="AlphaFoldDB" id="A0A9D4Q8W9"/>
<evidence type="ECO:0000313" key="11">
    <source>
        <dbReference type="EMBL" id="KAH7972055.1"/>
    </source>
</evidence>
<name>A0A9D4Q8W9_RHISA</name>
<reference evidence="11" key="2">
    <citation type="submission" date="2021-09" db="EMBL/GenBank/DDBJ databases">
        <authorList>
            <person name="Jia N."/>
            <person name="Wang J."/>
            <person name="Shi W."/>
            <person name="Du L."/>
            <person name="Sun Y."/>
            <person name="Zhan W."/>
            <person name="Jiang J."/>
            <person name="Wang Q."/>
            <person name="Zhang B."/>
            <person name="Ji P."/>
            <person name="Sakyi L.B."/>
            <person name="Cui X."/>
            <person name="Yuan T."/>
            <person name="Jiang B."/>
            <person name="Yang W."/>
            <person name="Lam T.T.-Y."/>
            <person name="Chang Q."/>
            <person name="Ding S."/>
            <person name="Wang X."/>
            <person name="Zhu J."/>
            <person name="Ruan X."/>
            <person name="Zhao L."/>
            <person name="Wei J."/>
            <person name="Que T."/>
            <person name="Du C."/>
            <person name="Cheng J."/>
            <person name="Dai P."/>
            <person name="Han X."/>
            <person name="Huang E."/>
            <person name="Gao Y."/>
            <person name="Liu J."/>
            <person name="Shao H."/>
            <person name="Ye R."/>
            <person name="Li L."/>
            <person name="Wei W."/>
            <person name="Wang X."/>
            <person name="Wang C."/>
            <person name="Huo Q."/>
            <person name="Li W."/>
            <person name="Guo W."/>
            <person name="Chen H."/>
            <person name="Chen S."/>
            <person name="Zhou L."/>
            <person name="Zhou L."/>
            <person name="Ni X."/>
            <person name="Tian J."/>
            <person name="Zhou Y."/>
            <person name="Sheng Y."/>
            <person name="Liu T."/>
            <person name="Pan Y."/>
            <person name="Xia L."/>
            <person name="Li J."/>
            <person name="Zhao F."/>
            <person name="Cao W."/>
        </authorList>
    </citation>
    <scope>NUCLEOTIDE SEQUENCE</scope>
    <source>
        <strain evidence="11">Rsan-2018</strain>
        <tissue evidence="11">Larvae</tissue>
    </source>
</reference>
<keyword evidence="6" id="KW-0862">Zinc</keyword>